<gene>
    <name evidence="1" type="ORF">MJO28_005954</name>
</gene>
<evidence type="ECO:0000313" key="1">
    <source>
        <dbReference type="EMBL" id="KAI7953407.1"/>
    </source>
</evidence>
<sequence>STFTPSTMPPKKTSAKATPAATASSRKRKAPRLLPPGQPPVTISHTSTSSINTTGGTQVTHPTDSTVGTQATDSTGSTQTSDLTGGTQATDSTGGTQATDSTLDTQVTGSTAGTQATNLTVGTQATDSTVGTQATDSTVGTQATDSTVGTQATDSTVGTQATDSTVGTQATDSTVGTQATNSIISTQATDLTPGTQATAPGVPSKPNPNACWTDANDATMVHTLIDEKAAHPSALNGFKKSSWMQVIKALAGSEKLTYSKAKDIVSCKARWYALKRFYASFKTVKNMSGAGWDETTHMVILPKHTWEELALNTSAAGKELTRWEKQGFPLFYDLVPLVEPGSAKGNLAETTADEGPTASGNIGNDIPPDSPVELDADEDDLDIDEPEVTVAPVSSTQSPSKRKRGSAISPDLFFSELKSMSTSLVEAMSAPIPPISFMPSAPQASFHMQACVLVQKDPTLEPDQIFKAIDFLGVDKNAEVYVSLSEILRPTWLRMKLGW</sequence>
<comment type="caution">
    <text evidence="1">The sequence shown here is derived from an EMBL/GenBank/DDBJ whole genome shotgun (WGS) entry which is preliminary data.</text>
</comment>
<keyword evidence="2" id="KW-1185">Reference proteome</keyword>
<organism evidence="1 2">
    <name type="scientific">Puccinia striiformis f. sp. tritici</name>
    <dbReference type="NCBI Taxonomy" id="168172"/>
    <lineage>
        <taxon>Eukaryota</taxon>
        <taxon>Fungi</taxon>
        <taxon>Dikarya</taxon>
        <taxon>Basidiomycota</taxon>
        <taxon>Pucciniomycotina</taxon>
        <taxon>Pucciniomycetes</taxon>
        <taxon>Pucciniales</taxon>
        <taxon>Pucciniaceae</taxon>
        <taxon>Puccinia</taxon>
    </lineage>
</organism>
<protein>
    <submittedName>
        <fullName evidence="1">Uncharacterized protein</fullName>
    </submittedName>
</protein>
<name>A0ACC0EHR8_9BASI</name>
<reference evidence="2" key="1">
    <citation type="journal article" date="2018" name="BMC Genomics">
        <title>Genomic insights into host adaptation between the wheat stripe rust pathogen (Puccinia striiformis f. sp. tritici) and the barley stripe rust pathogen (Puccinia striiformis f. sp. hordei).</title>
        <authorList>
            <person name="Xia C."/>
            <person name="Wang M."/>
            <person name="Yin C."/>
            <person name="Cornejo O.E."/>
            <person name="Hulbert S.H."/>
            <person name="Chen X."/>
        </authorList>
    </citation>
    <scope>NUCLEOTIDE SEQUENCE [LARGE SCALE GENOMIC DNA]</scope>
    <source>
        <strain evidence="2">93-210</strain>
    </source>
</reference>
<reference evidence="2" key="2">
    <citation type="journal article" date="2018" name="Mol. Plant Microbe Interact.">
        <title>Genome sequence resources for the wheat stripe rust pathogen (Puccinia striiformis f. sp. tritici) and the barley stripe rust pathogen (Puccinia striiformis f. sp. hordei).</title>
        <authorList>
            <person name="Xia C."/>
            <person name="Wang M."/>
            <person name="Yin C."/>
            <person name="Cornejo O.E."/>
            <person name="Hulbert S.H."/>
            <person name="Chen X."/>
        </authorList>
    </citation>
    <scope>NUCLEOTIDE SEQUENCE [LARGE SCALE GENOMIC DNA]</scope>
    <source>
        <strain evidence="2">93-210</strain>
    </source>
</reference>
<reference evidence="1 2" key="3">
    <citation type="journal article" date="2022" name="Microbiol. Spectr.">
        <title>Folding features and dynamics of 3D genome architecture in plant fungal pathogens.</title>
        <authorList>
            <person name="Xia C."/>
        </authorList>
    </citation>
    <scope>NUCLEOTIDE SEQUENCE [LARGE SCALE GENOMIC DNA]</scope>
    <source>
        <strain evidence="1 2">93-210</strain>
    </source>
</reference>
<feature type="non-terminal residue" evidence="1">
    <location>
        <position position="1"/>
    </location>
</feature>
<proteinExistence type="predicted"/>
<accession>A0ACC0EHR8</accession>
<dbReference type="EMBL" id="CM045870">
    <property type="protein sequence ID" value="KAI7953407.1"/>
    <property type="molecule type" value="Genomic_DNA"/>
</dbReference>
<evidence type="ECO:0000313" key="2">
    <source>
        <dbReference type="Proteomes" id="UP001060170"/>
    </source>
</evidence>
<dbReference type="Proteomes" id="UP001060170">
    <property type="component" value="Chromosome 6"/>
</dbReference>